<proteinExistence type="predicted"/>
<keyword evidence="2" id="KW-1185">Reference proteome</keyword>
<dbReference type="Proteomes" id="UP000291259">
    <property type="component" value="Chromosome"/>
</dbReference>
<sequence length="106" mass="11397">MTTSRQQIPFNFDSTLPASLDQADTALQILDDWSYGDTDVADEGIARLLAATLHDGPGTALEHFASTGELDAEAALRELGQATVPLEREGWVDALGRYIINGGHRS</sequence>
<dbReference type="AlphaFoldDB" id="A0A4P6FGK8"/>
<organism evidence="1 2">
    <name type="scientific">Agromyces protaetiae</name>
    <dbReference type="NCBI Taxonomy" id="2509455"/>
    <lineage>
        <taxon>Bacteria</taxon>
        <taxon>Bacillati</taxon>
        <taxon>Actinomycetota</taxon>
        <taxon>Actinomycetes</taxon>
        <taxon>Micrococcales</taxon>
        <taxon>Microbacteriaceae</taxon>
        <taxon>Agromyces</taxon>
    </lineage>
</organism>
<dbReference type="KEGG" id="agf:ET445_13935"/>
<dbReference type="OrthoDB" id="5069393at2"/>
<evidence type="ECO:0000313" key="2">
    <source>
        <dbReference type="Proteomes" id="UP000291259"/>
    </source>
</evidence>
<dbReference type="RefSeq" id="WP_129191809.1">
    <property type="nucleotide sequence ID" value="NZ_CP035491.1"/>
</dbReference>
<gene>
    <name evidence="1" type="ORF">ET445_13935</name>
</gene>
<accession>A0A4P6FGK8</accession>
<name>A0A4P6FGK8_9MICO</name>
<reference evidence="1 2" key="1">
    <citation type="submission" date="2019-01" db="EMBL/GenBank/DDBJ databases">
        <title>Genome sequencing of strain FW100M-8.</title>
        <authorList>
            <person name="Heo J."/>
            <person name="Kim S.-J."/>
            <person name="Kim J.-S."/>
            <person name="Hong S.-B."/>
            <person name="Kwon S.-W."/>
        </authorList>
    </citation>
    <scope>NUCLEOTIDE SEQUENCE [LARGE SCALE GENOMIC DNA]</scope>
    <source>
        <strain evidence="1 2">FW100M-8</strain>
    </source>
</reference>
<dbReference type="EMBL" id="CP035491">
    <property type="protein sequence ID" value="QAY74263.1"/>
    <property type="molecule type" value="Genomic_DNA"/>
</dbReference>
<evidence type="ECO:0000313" key="1">
    <source>
        <dbReference type="EMBL" id="QAY74263.1"/>
    </source>
</evidence>
<protein>
    <submittedName>
        <fullName evidence="1">Uncharacterized protein</fullName>
    </submittedName>
</protein>